<comment type="caution">
    <text evidence="6">The sequence shown here is derived from an EMBL/GenBank/DDBJ whole genome shotgun (WGS) entry which is preliminary data.</text>
</comment>
<accession>A0A9X4L7H8</accession>
<dbReference type="PROSITE" id="PS50931">
    <property type="entry name" value="HTH_LYSR"/>
    <property type="match status" value="1"/>
</dbReference>
<evidence type="ECO:0000256" key="4">
    <source>
        <dbReference type="ARBA" id="ARBA00023163"/>
    </source>
</evidence>
<evidence type="ECO:0000256" key="3">
    <source>
        <dbReference type="ARBA" id="ARBA00023125"/>
    </source>
</evidence>
<comment type="similarity">
    <text evidence="1">Belongs to the LysR transcriptional regulatory family.</text>
</comment>
<dbReference type="FunFam" id="1.10.10.10:FF:000001">
    <property type="entry name" value="LysR family transcriptional regulator"/>
    <property type="match status" value="1"/>
</dbReference>
<dbReference type="SUPFAM" id="SSF46785">
    <property type="entry name" value="Winged helix' DNA-binding domain"/>
    <property type="match status" value="1"/>
</dbReference>
<feature type="domain" description="HTH lysR-type" evidence="5">
    <location>
        <begin position="1"/>
        <end position="58"/>
    </location>
</feature>
<dbReference type="SUPFAM" id="SSF53850">
    <property type="entry name" value="Periplasmic binding protein-like II"/>
    <property type="match status" value="1"/>
</dbReference>
<name>A0A9X4L7H8_9STAP</name>
<keyword evidence="3" id="KW-0238">DNA-binding</keyword>
<reference evidence="6" key="1">
    <citation type="submission" date="2022-05" db="EMBL/GenBank/DDBJ databases">
        <title>Comparative genomics of Staphylococcus equorum isolates.</title>
        <authorList>
            <person name="Luelf R.H."/>
        </authorList>
    </citation>
    <scope>NUCLEOTIDE SEQUENCE</scope>
    <source>
        <strain evidence="6">TMW 2.2343</strain>
    </source>
</reference>
<evidence type="ECO:0000313" key="6">
    <source>
        <dbReference type="EMBL" id="MDG0857961.1"/>
    </source>
</evidence>
<dbReference type="PRINTS" id="PR00039">
    <property type="entry name" value="HTHLYSR"/>
</dbReference>
<dbReference type="Proteomes" id="UP001152302">
    <property type="component" value="Unassembled WGS sequence"/>
</dbReference>
<dbReference type="InterPro" id="IPR000847">
    <property type="entry name" value="LysR_HTH_N"/>
</dbReference>
<evidence type="ECO:0000259" key="5">
    <source>
        <dbReference type="PROSITE" id="PS50931"/>
    </source>
</evidence>
<dbReference type="Gene3D" id="1.10.10.10">
    <property type="entry name" value="Winged helix-like DNA-binding domain superfamily/Winged helix DNA-binding domain"/>
    <property type="match status" value="1"/>
</dbReference>
<dbReference type="AlphaFoldDB" id="A0A9X4L7H8"/>
<dbReference type="RefSeq" id="WP_277580308.1">
    <property type="nucleotide sequence ID" value="NZ_JAMBPV010000001.1"/>
</dbReference>
<organism evidence="6 7">
    <name type="scientific">Staphylococcus equorum</name>
    <dbReference type="NCBI Taxonomy" id="246432"/>
    <lineage>
        <taxon>Bacteria</taxon>
        <taxon>Bacillati</taxon>
        <taxon>Bacillota</taxon>
        <taxon>Bacilli</taxon>
        <taxon>Bacillales</taxon>
        <taxon>Staphylococcaceae</taxon>
        <taxon>Staphylococcus</taxon>
    </lineage>
</organism>
<protein>
    <submittedName>
        <fullName evidence="6">LysR family transcriptional regulator</fullName>
    </submittedName>
</protein>
<evidence type="ECO:0000313" key="7">
    <source>
        <dbReference type="Proteomes" id="UP001152302"/>
    </source>
</evidence>
<proteinExistence type="inferred from homology"/>
<dbReference type="PANTHER" id="PTHR30126">
    <property type="entry name" value="HTH-TYPE TRANSCRIPTIONAL REGULATOR"/>
    <property type="match status" value="1"/>
</dbReference>
<sequence length="298" mass="35026">MELLHLKYFKRVAENLNYTKTANELKVSQPALSMMIKKLEQELNVELFYKKGRNVFLTDNGSILLKSANNIFNELNKAEELIYRNEQTKNKTISFTASHSRLISYIFDEYIKHNPQYMFNCEIDTMGAIIQKMINYDIQFALSSIPINHPKIECQPVIDEDIVITYPKQFDNSPNFDFIYNNDIIKNFVFPSHNQDYNNLTKSKLITMNMNIHNSTYVDDAFITSIVKQRKNFAFVPVSMCRKFELPYISNSDLIIHTSIYLSSLKNEKLNEVNLDMFKFIESYLKKNKAFYVINRNS</sequence>
<dbReference type="GO" id="GO:0003700">
    <property type="term" value="F:DNA-binding transcription factor activity"/>
    <property type="evidence" value="ECO:0007669"/>
    <property type="project" value="InterPro"/>
</dbReference>
<gene>
    <name evidence="6" type="ORF">M4L21_01380</name>
</gene>
<evidence type="ECO:0000256" key="1">
    <source>
        <dbReference type="ARBA" id="ARBA00009437"/>
    </source>
</evidence>
<dbReference type="EMBL" id="JAMBPX010000001">
    <property type="protein sequence ID" value="MDG0857961.1"/>
    <property type="molecule type" value="Genomic_DNA"/>
</dbReference>
<evidence type="ECO:0000256" key="2">
    <source>
        <dbReference type="ARBA" id="ARBA00023015"/>
    </source>
</evidence>
<dbReference type="Pfam" id="PF00126">
    <property type="entry name" value="HTH_1"/>
    <property type="match status" value="1"/>
</dbReference>
<dbReference type="InterPro" id="IPR036390">
    <property type="entry name" value="WH_DNA-bd_sf"/>
</dbReference>
<dbReference type="Gene3D" id="3.40.190.290">
    <property type="match status" value="1"/>
</dbReference>
<dbReference type="GO" id="GO:0003677">
    <property type="term" value="F:DNA binding"/>
    <property type="evidence" value="ECO:0007669"/>
    <property type="project" value="UniProtKB-KW"/>
</dbReference>
<keyword evidence="4" id="KW-0804">Transcription</keyword>
<dbReference type="InterPro" id="IPR036388">
    <property type="entry name" value="WH-like_DNA-bd_sf"/>
</dbReference>
<keyword evidence="2" id="KW-0805">Transcription regulation</keyword>